<proteinExistence type="predicted"/>
<evidence type="ECO:0000313" key="1">
    <source>
        <dbReference type="EMBL" id="MEM5341606.1"/>
    </source>
</evidence>
<dbReference type="EMBL" id="JAZHGA010000012">
    <property type="protein sequence ID" value="MEM5341606.1"/>
    <property type="molecule type" value="Genomic_DNA"/>
</dbReference>
<dbReference type="RefSeq" id="WP_342959082.1">
    <property type="nucleotide sequence ID" value="NZ_JAZHFZ010000022.1"/>
</dbReference>
<protein>
    <submittedName>
        <fullName evidence="1">Uncharacterized protein</fullName>
    </submittedName>
</protein>
<name>A0ABU9R3Q5_9BURK</name>
<accession>A0ABU9R3Q5</accession>
<keyword evidence="2" id="KW-1185">Reference proteome</keyword>
<comment type="caution">
    <text evidence="1">The sequence shown here is derived from an EMBL/GenBank/DDBJ whole genome shotgun (WGS) entry which is preliminary data.</text>
</comment>
<evidence type="ECO:0000313" key="2">
    <source>
        <dbReference type="Proteomes" id="UP001481677"/>
    </source>
</evidence>
<gene>
    <name evidence="1" type="ORF">V4C56_18530</name>
</gene>
<organism evidence="1 2">
    <name type="scientific">Paraburkholderia azotifigens</name>
    <dbReference type="NCBI Taxonomy" id="2057004"/>
    <lineage>
        <taxon>Bacteria</taxon>
        <taxon>Pseudomonadati</taxon>
        <taxon>Pseudomonadota</taxon>
        <taxon>Betaproteobacteria</taxon>
        <taxon>Burkholderiales</taxon>
        <taxon>Burkholderiaceae</taxon>
        <taxon>Paraburkholderia</taxon>
    </lineage>
</organism>
<dbReference type="Proteomes" id="UP001481677">
    <property type="component" value="Unassembled WGS sequence"/>
</dbReference>
<sequence>MEKRNYFNEDCYMHSRSISKRLLERFSYDEGRREHYALVWVDRPGGAIESTQRTLVRFRVEFRPEGFALVKI</sequence>
<reference evidence="1 2" key="1">
    <citation type="submission" date="2024-01" db="EMBL/GenBank/DDBJ databases">
        <title>The diversity of rhizobia nodulating Mimosa spp. in eleven states of Brazil covering several biomes is determined by host plant, location, and edaphic factors.</title>
        <authorList>
            <person name="Rouws L."/>
            <person name="Barauna A."/>
            <person name="Beukes C."/>
            <person name="De Faria S.M."/>
            <person name="Gross E."/>
            <person name="Dos Reis Junior F.B."/>
            <person name="Simon M."/>
            <person name="Maluk M."/>
            <person name="Odee D.W."/>
            <person name="Kenicer G."/>
            <person name="Young J.P.W."/>
            <person name="Reis V.M."/>
            <person name="Zilli J."/>
            <person name="James E.K."/>
        </authorList>
    </citation>
    <scope>NUCLEOTIDE SEQUENCE [LARGE SCALE GENOMIC DNA]</scope>
    <source>
        <strain evidence="1 2">JPY530</strain>
    </source>
</reference>